<gene>
    <name evidence="2" type="ORF">FHW12_004040</name>
</gene>
<feature type="transmembrane region" description="Helical" evidence="1">
    <location>
        <begin position="314"/>
        <end position="340"/>
    </location>
</feature>
<protein>
    <recommendedName>
        <fullName evidence="4">HupE/UreJ protein</fullName>
    </recommendedName>
</protein>
<dbReference type="RefSeq" id="WP_220484576.1">
    <property type="nucleotide sequence ID" value="NZ_JACGXL010000008.1"/>
</dbReference>
<keyword evidence="1" id="KW-1133">Transmembrane helix</keyword>
<organism evidence="2 3">
    <name type="scientific">Dokdonella fugitiva</name>
    <dbReference type="NCBI Taxonomy" id="328517"/>
    <lineage>
        <taxon>Bacteria</taxon>
        <taxon>Pseudomonadati</taxon>
        <taxon>Pseudomonadota</taxon>
        <taxon>Gammaproteobacteria</taxon>
        <taxon>Lysobacterales</taxon>
        <taxon>Rhodanobacteraceae</taxon>
        <taxon>Dokdonella</taxon>
    </lineage>
</organism>
<name>A0A839F412_9GAMM</name>
<feature type="transmembrane region" description="Helical" evidence="1">
    <location>
        <begin position="283"/>
        <end position="302"/>
    </location>
</feature>
<dbReference type="AlphaFoldDB" id="A0A839F412"/>
<feature type="transmembrane region" description="Helical" evidence="1">
    <location>
        <begin position="347"/>
        <end position="368"/>
    </location>
</feature>
<comment type="caution">
    <text evidence="2">The sequence shown here is derived from an EMBL/GenBank/DDBJ whole genome shotgun (WGS) entry which is preliminary data.</text>
</comment>
<keyword evidence="1" id="KW-0472">Membrane</keyword>
<feature type="transmembrane region" description="Helical" evidence="1">
    <location>
        <begin position="229"/>
        <end position="252"/>
    </location>
</feature>
<reference evidence="2 3" key="1">
    <citation type="submission" date="2020-07" db="EMBL/GenBank/DDBJ databases">
        <title>Genomic Encyclopedia of Type Strains, Phase IV (KMG-V): Genome sequencing to study the core and pangenomes of soil and plant-associated prokaryotes.</title>
        <authorList>
            <person name="Whitman W."/>
        </authorList>
    </citation>
    <scope>NUCLEOTIDE SEQUENCE [LARGE SCALE GENOMIC DNA]</scope>
    <source>
        <strain evidence="2 3">RH2WT43</strain>
    </source>
</reference>
<accession>A0A839F412</accession>
<feature type="transmembrane region" description="Helical" evidence="1">
    <location>
        <begin position="187"/>
        <end position="209"/>
    </location>
</feature>
<evidence type="ECO:0000313" key="3">
    <source>
        <dbReference type="Proteomes" id="UP000550401"/>
    </source>
</evidence>
<dbReference type="Proteomes" id="UP000550401">
    <property type="component" value="Unassembled WGS sequence"/>
</dbReference>
<feature type="transmembrane region" description="Helical" evidence="1">
    <location>
        <begin position="258"/>
        <end position="276"/>
    </location>
</feature>
<proteinExistence type="predicted"/>
<keyword evidence="3" id="KW-1185">Reference proteome</keyword>
<dbReference type="Pfam" id="PF13795">
    <property type="entry name" value="HupE_UreJ_2"/>
    <property type="match status" value="1"/>
</dbReference>
<dbReference type="InterPro" id="IPR032809">
    <property type="entry name" value="Put_HupE_UreJ"/>
</dbReference>
<evidence type="ECO:0000256" key="1">
    <source>
        <dbReference type="SAM" id="Phobius"/>
    </source>
</evidence>
<keyword evidence="1" id="KW-0812">Transmembrane</keyword>
<evidence type="ECO:0008006" key="4">
    <source>
        <dbReference type="Google" id="ProtNLM"/>
    </source>
</evidence>
<evidence type="ECO:0000313" key="2">
    <source>
        <dbReference type="EMBL" id="MBA8889793.1"/>
    </source>
</evidence>
<dbReference type="EMBL" id="JACGXL010000008">
    <property type="protein sequence ID" value="MBA8889793.1"/>
    <property type="molecule type" value="Genomic_DNA"/>
</dbReference>
<sequence>MKGVVLALALLGIGHAVCADAHKPSDSYLTLAVHDGVVRGHWDIALRDLDLVLDLDRDGDRRLTWGEIRTRETDIDAYLASRLALSIGDAACPLDVAGHAIDHHSDGAYVVVGLSASCPRAIDALTLDYRLLFDVDAQHRGLLKLAAGEGGDTTRAAVFDRDHRRQAFTLAGTDAGSALRSFVRDGIVHIATGYDHILFLVALLLPAVLGRQGRRWSAVPRLSVALRNVAATVTAFTVAHSITLSLATLHVVMLPARFTESMIALSVLVTAIDNLVPILPARRWLVAFAFGLIHGFGFASVLRDLDLSGAMLALSLFGFNAGVELGQLALVALIVPVAYLARSLRSYQLGVVGGGSVAIAMLALGWLVERSLDLKLMPF</sequence>